<dbReference type="EMBL" id="JXJN01021761">
    <property type="status" value="NOT_ANNOTATED_CDS"/>
    <property type="molecule type" value="Genomic_DNA"/>
</dbReference>
<dbReference type="Gene3D" id="1.10.10.60">
    <property type="entry name" value="Homeodomain-like"/>
    <property type="match status" value="1"/>
</dbReference>
<name>A0A1B0BWF5_9MUSC</name>
<dbReference type="EMBL" id="JXJN01021765">
    <property type="status" value="NOT_ANNOTATED_CDS"/>
    <property type="molecule type" value="Genomic_DNA"/>
</dbReference>
<reference evidence="3" key="2">
    <citation type="submission" date="2020-05" db="UniProtKB">
        <authorList>
            <consortium name="EnsemblMetazoa"/>
        </authorList>
    </citation>
    <scope>IDENTIFICATION</scope>
    <source>
        <strain evidence="3">IAEA</strain>
    </source>
</reference>
<dbReference type="EMBL" id="JXJN01021764">
    <property type="status" value="NOT_ANNOTATED_CDS"/>
    <property type="molecule type" value="Genomic_DNA"/>
</dbReference>
<evidence type="ECO:0000256" key="1">
    <source>
        <dbReference type="SAM" id="MobiDB-lite"/>
    </source>
</evidence>
<feature type="transmembrane region" description="Helical" evidence="2">
    <location>
        <begin position="30"/>
        <end position="51"/>
    </location>
</feature>
<evidence type="ECO:0000313" key="4">
    <source>
        <dbReference type="Proteomes" id="UP000092460"/>
    </source>
</evidence>
<feature type="compositionally biased region" description="Polar residues" evidence="1">
    <location>
        <begin position="270"/>
        <end position="299"/>
    </location>
</feature>
<dbReference type="AlphaFoldDB" id="A0A1B0BWF5"/>
<proteinExistence type="predicted"/>
<dbReference type="Proteomes" id="UP000092460">
    <property type="component" value="Unassembled WGS sequence"/>
</dbReference>
<feature type="region of interest" description="Disordered" evidence="1">
    <location>
        <begin position="98"/>
        <end position="161"/>
    </location>
</feature>
<reference evidence="4" key="1">
    <citation type="submission" date="2015-01" db="EMBL/GenBank/DDBJ databases">
        <authorList>
            <person name="Aksoy S."/>
            <person name="Warren W."/>
            <person name="Wilson R.K."/>
        </authorList>
    </citation>
    <scope>NUCLEOTIDE SEQUENCE [LARGE SCALE GENOMIC DNA]</scope>
    <source>
        <strain evidence="4">IAEA</strain>
    </source>
</reference>
<accession>A0A1B0BWF5</accession>
<dbReference type="CDD" id="cd00086">
    <property type="entry name" value="homeodomain"/>
    <property type="match status" value="1"/>
</dbReference>
<keyword evidence="2" id="KW-0812">Transmembrane</keyword>
<keyword evidence="4" id="KW-1185">Reference proteome</keyword>
<feature type="compositionally biased region" description="Polar residues" evidence="1">
    <location>
        <begin position="110"/>
        <end position="137"/>
    </location>
</feature>
<keyword evidence="2" id="KW-1133">Transmembrane helix</keyword>
<dbReference type="EMBL" id="JXJN01021763">
    <property type="status" value="NOT_ANNOTATED_CDS"/>
    <property type="molecule type" value="Genomic_DNA"/>
</dbReference>
<dbReference type="EnsemblMetazoa" id="GPPI042658-RA">
    <property type="protein sequence ID" value="GPPI042658-PA"/>
    <property type="gene ID" value="GPPI042658"/>
</dbReference>
<evidence type="ECO:0000313" key="3">
    <source>
        <dbReference type="EnsemblMetazoa" id="GPPI042658-PA"/>
    </source>
</evidence>
<feature type="compositionally biased region" description="Low complexity" evidence="1">
    <location>
        <begin position="143"/>
        <end position="161"/>
    </location>
</feature>
<dbReference type="GO" id="GO:0003677">
    <property type="term" value="F:DNA binding"/>
    <property type="evidence" value="ECO:0007669"/>
    <property type="project" value="InterPro"/>
</dbReference>
<dbReference type="EMBL" id="JXJN01021762">
    <property type="status" value="NOT_ANNOTATED_CDS"/>
    <property type="molecule type" value="Genomic_DNA"/>
</dbReference>
<keyword evidence="2" id="KW-0472">Membrane</keyword>
<protein>
    <recommendedName>
        <fullName evidence="5">Homeobox domain-containing protein</fullName>
    </recommendedName>
</protein>
<organism evidence="3 4">
    <name type="scientific">Glossina palpalis gambiensis</name>
    <dbReference type="NCBI Taxonomy" id="67801"/>
    <lineage>
        <taxon>Eukaryota</taxon>
        <taxon>Metazoa</taxon>
        <taxon>Ecdysozoa</taxon>
        <taxon>Arthropoda</taxon>
        <taxon>Hexapoda</taxon>
        <taxon>Insecta</taxon>
        <taxon>Pterygota</taxon>
        <taxon>Neoptera</taxon>
        <taxon>Endopterygota</taxon>
        <taxon>Diptera</taxon>
        <taxon>Brachycera</taxon>
        <taxon>Muscomorpha</taxon>
        <taxon>Hippoboscoidea</taxon>
        <taxon>Glossinidae</taxon>
        <taxon>Glossina</taxon>
    </lineage>
</organism>
<evidence type="ECO:0008006" key="5">
    <source>
        <dbReference type="Google" id="ProtNLM"/>
    </source>
</evidence>
<dbReference type="InterPro" id="IPR001356">
    <property type="entry name" value="HD"/>
</dbReference>
<dbReference type="STRING" id="67801.A0A1B0BWF5"/>
<feature type="region of interest" description="Disordered" evidence="1">
    <location>
        <begin position="268"/>
        <end position="299"/>
    </location>
</feature>
<sequence>MTIIHDRAPLVLSSSSNDEPSEKKLPISDFVMIFLLLFYLLDFLQIFVSFLDNRQLPELLLSCNQDGNVYSSSYSFFLFEYLGHVWFSNRRAKWRREEKLRTQRRPAHNIGNSSRTSAETPSNNSSIPSTRITNSVLGSIADNNSSSHTPNSTSANATNSEAAAATSTALVTASSNSSTNVIEGAEGHTNSVSPPLQAVAPRLPLNTGFNSMYSPIPQPIATMAENYNSVTSSLSSMSTSCLHQRDSYPYMFHDPLSLGSAYVAHARPSCNPSAAHQPSAQHSVYGSNTSVSGNNTENQSFTGVLSAGVSVPVQIPPQNSGEINGTNYWSRLQ</sequence>
<evidence type="ECO:0000256" key="2">
    <source>
        <dbReference type="SAM" id="Phobius"/>
    </source>
</evidence>
<dbReference type="VEuPathDB" id="VectorBase:GPPI042658"/>